<evidence type="ECO:0000256" key="3">
    <source>
        <dbReference type="ARBA" id="ARBA00005992"/>
    </source>
</evidence>
<dbReference type="CDD" id="cd16913">
    <property type="entry name" value="YkuD_like"/>
    <property type="match status" value="1"/>
</dbReference>
<evidence type="ECO:0000256" key="6">
    <source>
        <dbReference type="ARBA" id="ARBA00022729"/>
    </source>
</evidence>
<organism evidence="17 18">
    <name type="scientific">Rahnella sp. (strain Y9602)</name>
    <dbReference type="NCBI Taxonomy" id="2703885"/>
    <lineage>
        <taxon>Bacteria</taxon>
        <taxon>Pseudomonadati</taxon>
        <taxon>Pseudomonadota</taxon>
        <taxon>Gammaproteobacteria</taxon>
        <taxon>Enterobacterales</taxon>
        <taxon>Yersiniaceae</taxon>
        <taxon>Rahnella</taxon>
    </lineage>
</organism>
<dbReference type="PROSITE" id="PS51782">
    <property type="entry name" value="LYSM"/>
    <property type="match status" value="1"/>
</dbReference>
<keyword evidence="4" id="KW-0328">Glycosyltransferase</keyword>
<evidence type="ECO:0000256" key="10">
    <source>
        <dbReference type="ARBA" id="ARBA00022984"/>
    </source>
</evidence>
<accession>A0A0H3F8M9</accession>
<dbReference type="UniPathway" id="UPA00219"/>
<dbReference type="GO" id="GO:0016757">
    <property type="term" value="F:glycosyltransferase activity"/>
    <property type="evidence" value="ECO:0007669"/>
    <property type="project" value="UniProtKB-KW"/>
</dbReference>
<dbReference type="GO" id="GO:0042597">
    <property type="term" value="C:periplasmic space"/>
    <property type="evidence" value="ECO:0007669"/>
    <property type="project" value="UniProtKB-SubCell"/>
</dbReference>
<keyword evidence="7" id="KW-0574">Periplasm</keyword>
<dbReference type="GO" id="GO:0071555">
    <property type="term" value="P:cell wall organization"/>
    <property type="evidence" value="ECO:0007669"/>
    <property type="project" value="UniProtKB-UniRule"/>
</dbReference>
<evidence type="ECO:0000256" key="4">
    <source>
        <dbReference type="ARBA" id="ARBA00022676"/>
    </source>
</evidence>
<keyword evidence="14" id="KW-0812">Transmembrane</keyword>
<keyword evidence="5" id="KW-0808">Transferase</keyword>
<evidence type="ECO:0000256" key="2">
    <source>
        <dbReference type="ARBA" id="ARBA00004752"/>
    </source>
</evidence>
<feature type="active site" description="Nucleophile" evidence="13">
    <location>
        <position position="244"/>
    </location>
</feature>
<keyword evidence="9 13" id="KW-0133">Cell shape</keyword>
<evidence type="ECO:0000313" key="17">
    <source>
        <dbReference type="EMBL" id="ADW73576.1"/>
    </source>
</evidence>
<evidence type="ECO:0000256" key="8">
    <source>
        <dbReference type="ARBA" id="ARBA00022801"/>
    </source>
</evidence>
<evidence type="ECO:0000259" key="16">
    <source>
        <dbReference type="PROSITE" id="PS52029"/>
    </source>
</evidence>
<comment type="subcellular location">
    <subcellularLocation>
        <location evidence="1">Periplasm</location>
    </subcellularLocation>
</comment>
<sequence>MLCASTLFLRPVSIGSGGINILTTASVALTTNENMKMSIRAILTLVLAVAAYSQASFAVVYPLPANNGRLVGENITVTVPQGSSLPLEHFAAQYQMGLSNMLEANPGVDPYLPTPGTVLTIPQQLILPETPHEGIVINSAEMRLYYYPKGTNTVVVLPIGIGELGKDTPMNWVTTVQRKKAGPTWTPTAKMHEEYASRGEFLPAVFPAGPDNPMGLYALYVGRLYAVHGTNANFGIGLRVSHGCVRLRDADIKWLFDNVPQGTRVQFINEPVKATVEPDGKRYIEIHNPLSSNQEEFDSQQPLPITLAGSASSVSMDPAVNQTVVQRAIEMRSGMPVQIN</sequence>
<evidence type="ECO:0000256" key="14">
    <source>
        <dbReference type="SAM" id="Phobius"/>
    </source>
</evidence>
<dbReference type="GO" id="GO:0005576">
    <property type="term" value="C:extracellular region"/>
    <property type="evidence" value="ECO:0007669"/>
    <property type="project" value="TreeGrafter"/>
</dbReference>
<evidence type="ECO:0000256" key="13">
    <source>
        <dbReference type="PROSITE-ProRule" id="PRU01373"/>
    </source>
</evidence>
<dbReference type="HOGENOM" id="CLU_046834_0_1_6"/>
<keyword evidence="6" id="KW-0732">Signal</keyword>
<feature type="domain" description="L,D-TPase catalytic" evidence="16">
    <location>
        <begin position="133"/>
        <end position="268"/>
    </location>
</feature>
<dbReference type="KEGG" id="rah:Rahaq_1960"/>
<keyword evidence="10 13" id="KW-0573">Peptidoglycan synthesis</keyword>
<dbReference type="InterPro" id="IPR018392">
    <property type="entry name" value="LysM"/>
</dbReference>
<dbReference type="Pfam" id="PF03734">
    <property type="entry name" value="YkuD"/>
    <property type="match status" value="1"/>
</dbReference>
<feature type="domain" description="LysM" evidence="15">
    <location>
        <begin position="75"/>
        <end position="121"/>
    </location>
</feature>
<evidence type="ECO:0000256" key="5">
    <source>
        <dbReference type="ARBA" id="ARBA00022679"/>
    </source>
</evidence>
<keyword evidence="11 13" id="KW-0961">Cell wall biogenesis/degradation</keyword>
<evidence type="ECO:0000256" key="11">
    <source>
        <dbReference type="ARBA" id="ARBA00023316"/>
    </source>
</evidence>
<dbReference type="InterPro" id="IPR050979">
    <property type="entry name" value="LD-transpeptidase"/>
</dbReference>
<name>A0A0H3F8M9_RAHSY</name>
<dbReference type="GO" id="GO:0071972">
    <property type="term" value="F:peptidoglycan L,D-transpeptidase activity"/>
    <property type="evidence" value="ECO:0007669"/>
    <property type="project" value="UniProtKB-ARBA"/>
</dbReference>
<evidence type="ECO:0000256" key="9">
    <source>
        <dbReference type="ARBA" id="ARBA00022960"/>
    </source>
</evidence>
<comment type="pathway">
    <text evidence="2 13">Cell wall biogenesis; peptidoglycan biosynthesis.</text>
</comment>
<protein>
    <submittedName>
        <fullName evidence="17">ErfK/YbiS/YcfS/YnhG family protein</fullName>
    </submittedName>
</protein>
<dbReference type="EMBL" id="CP002505">
    <property type="protein sequence ID" value="ADW73576.1"/>
    <property type="molecule type" value="Genomic_DNA"/>
</dbReference>
<evidence type="ECO:0000259" key="15">
    <source>
        <dbReference type="PROSITE" id="PS51782"/>
    </source>
</evidence>
<keyword evidence="14" id="KW-0472">Membrane</keyword>
<dbReference type="FunFam" id="2.40.440.10:FF:000001">
    <property type="entry name" value="L,D-transpeptidase YbiS"/>
    <property type="match status" value="1"/>
</dbReference>
<dbReference type="InterPro" id="IPR005490">
    <property type="entry name" value="LD_TPept_cat_dom"/>
</dbReference>
<feature type="transmembrane region" description="Helical" evidence="14">
    <location>
        <begin position="42"/>
        <end position="63"/>
    </location>
</feature>
<feature type="transmembrane region" description="Helical" evidence="14">
    <location>
        <begin position="12"/>
        <end position="30"/>
    </location>
</feature>
<dbReference type="Pfam" id="PF17969">
    <property type="entry name" value="Ldt_C"/>
    <property type="match status" value="1"/>
</dbReference>
<dbReference type="AlphaFoldDB" id="A0A0H3F8M9"/>
<dbReference type="PANTHER" id="PTHR30582:SF31">
    <property type="entry name" value="L,D-TRANSPEPTIDASE YBIS-RELATED"/>
    <property type="match status" value="1"/>
</dbReference>
<dbReference type="GO" id="GO:0018104">
    <property type="term" value="P:peptidoglycan-protein cross-linking"/>
    <property type="evidence" value="ECO:0007669"/>
    <property type="project" value="TreeGrafter"/>
</dbReference>
<dbReference type="Proteomes" id="UP000007257">
    <property type="component" value="Chromosome"/>
</dbReference>
<keyword evidence="8" id="KW-0378">Hydrolase</keyword>
<dbReference type="InterPro" id="IPR041597">
    <property type="entry name" value="Ldt_C"/>
</dbReference>
<dbReference type="GO" id="GO:0008360">
    <property type="term" value="P:regulation of cell shape"/>
    <property type="evidence" value="ECO:0007669"/>
    <property type="project" value="UniProtKB-UniRule"/>
</dbReference>
<evidence type="ECO:0000313" key="18">
    <source>
        <dbReference type="Proteomes" id="UP000007257"/>
    </source>
</evidence>
<proteinExistence type="inferred from homology"/>
<reference evidence="18" key="1">
    <citation type="submission" date="2011-01" db="EMBL/GenBank/DDBJ databases">
        <title>Complete sequence of chromosome of Rahnella sp. Y9602.</title>
        <authorList>
            <consortium name="US DOE Joint Genome Institute"/>
            <person name="Lucas S."/>
            <person name="Copeland A."/>
            <person name="Lapidus A."/>
            <person name="Cheng J.-F."/>
            <person name="Goodwin L."/>
            <person name="Pitluck S."/>
            <person name="Lu M."/>
            <person name="Detter J.C."/>
            <person name="Han C."/>
            <person name="Tapia R."/>
            <person name="Land M."/>
            <person name="Hauser L."/>
            <person name="Kyrpides N."/>
            <person name="Ivanova N."/>
            <person name="Ovchinnikova G."/>
            <person name="Pagani I."/>
            <person name="Sobecky P.A."/>
            <person name="Martinez R.J."/>
            <person name="Woyke T."/>
        </authorList>
    </citation>
    <scope>NUCLEOTIDE SEQUENCE [LARGE SCALE GENOMIC DNA]</scope>
    <source>
        <strain evidence="18">Y9602</strain>
    </source>
</reference>
<comment type="pathway">
    <text evidence="12">Glycan biosynthesis.</text>
</comment>
<keyword evidence="14" id="KW-1133">Transmembrane helix</keyword>
<evidence type="ECO:0000256" key="12">
    <source>
        <dbReference type="ARBA" id="ARBA00060592"/>
    </source>
</evidence>
<reference evidence="17 18" key="2">
    <citation type="journal article" date="2012" name="J. Bacteriol.">
        <title>Complete Genome Sequence of Rahnella sp. Strain Y9602, a Gammaproteobacterium Isolate from Metal- and Radionuclide-Contaminated Soil.</title>
        <authorList>
            <person name="Martinez R.J."/>
            <person name="Bruce D."/>
            <person name="Detter C."/>
            <person name="Goodwin L.A."/>
            <person name="Han J."/>
            <person name="Han C.S."/>
            <person name="Held B."/>
            <person name="Land M.L."/>
            <person name="Mikhailova N."/>
            <person name="Nolan M."/>
            <person name="Pennacchio L."/>
            <person name="Pitluck S."/>
            <person name="Tapia R."/>
            <person name="Woyke T."/>
            <person name="Sobecky P.A."/>
        </authorList>
    </citation>
    <scope>NUCLEOTIDE SEQUENCE [LARGE SCALE GENOMIC DNA]</scope>
    <source>
        <strain evidence="17 18">Y9602</strain>
    </source>
</reference>
<comment type="similarity">
    <text evidence="3">Belongs to the YkuD family.</text>
</comment>
<evidence type="ECO:0000256" key="7">
    <source>
        <dbReference type="ARBA" id="ARBA00022764"/>
    </source>
</evidence>
<dbReference type="SUPFAM" id="SSF141523">
    <property type="entry name" value="L,D-transpeptidase catalytic domain-like"/>
    <property type="match status" value="1"/>
</dbReference>
<dbReference type="PROSITE" id="PS52029">
    <property type="entry name" value="LD_TPASE"/>
    <property type="match status" value="1"/>
</dbReference>
<evidence type="ECO:0000256" key="1">
    <source>
        <dbReference type="ARBA" id="ARBA00004418"/>
    </source>
</evidence>
<dbReference type="eggNOG" id="COG1376">
    <property type="taxonomic scope" value="Bacteria"/>
</dbReference>
<gene>
    <name evidence="17" type="ordered locus">Rahaq_1960</name>
</gene>
<dbReference type="InterPro" id="IPR038063">
    <property type="entry name" value="Transpep_catalytic_dom"/>
</dbReference>
<dbReference type="PANTHER" id="PTHR30582">
    <property type="entry name" value="L,D-TRANSPEPTIDASE"/>
    <property type="match status" value="1"/>
</dbReference>
<feature type="active site" description="Proton donor/acceptor" evidence="13">
    <location>
        <position position="228"/>
    </location>
</feature>
<dbReference type="Gene3D" id="2.40.440.10">
    <property type="entry name" value="L,D-transpeptidase catalytic domain-like"/>
    <property type="match status" value="1"/>
</dbReference>